<evidence type="ECO:0000256" key="2">
    <source>
        <dbReference type="ARBA" id="ARBA00009057"/>
    </source>
</evidence>
<feature type="domain" description="BRX" evidence="5">
    <location>
        <begin position="185"/>
        <end position="250"/>
    </location>
</feature>
<accession>A0A6V7NJE6</accession>
<dbReference type="InterPro" id="IPR044532">
    <property type="entry name" value="BRX-like"/>
</dbReference>
<evidence type="ECO:0000259" key="5">
    <source>
        <dbReference type="PROSITE" id="PS51514"/>
    </source>
</evidence>
<feature type="compositionally biased region" description="Acidic residues" evidence="4">
    <location>
        <begin position="54"/>
        <end position="69"/>
    </location>
</feature>
<dbReference type="AlphaFoldDB" id="A0A6V7NJE6"/>
<keyword evidence="3" id="KW-0539">Nucleus</keyword>
<name>A0A6V7NJE6_ANACO</name>
<dbReference type="GO" id="GO:0005634">
    <property type="term" value="C:nucleus"/>
    <property type="evidence" value="ECO:0007669"/>
    <property type="project" value="UniProtKB-SubCell"/>
</dbReference>
<feature type="region of interest" description="Disordered" evidence="4">
    <location>
        <begin position="54"/>
        <end position="78"/>
    </location>
</feature>
<dbReference type="PANTHER" id="PTHR46058:SF4">
    <property type="entry name" value="OS04G0475250 PROTEIN"/>
    <property type="match status" value="1"/>
</dbReference>
<evidence type="ECO:0000256" key="3">
    <source>
        <dbReference type="ARBA" id="ARBA00023242"/>
    </source>
</evidence>
<dbReference type="PROSITE" id="PS51514">
    <property type="entry name" value="BRX"/>
    <property type="match status" value="2"/>
</dbReference>
<feature type="compositionally biased region" description="Low complexity" evidence="4">
    <location>
        <begin position="130"/>
        <end position="141"/>
    </location>
</feature>
<dbReference type="Pfam" id="PF08381">
    <property type="entry name" value="BRX"/>
    <property type="match status" value="2"/>
</dbReference>
<sequence>MLTCIPCSGTKKDLLKEITNHIKGMSLKVGRVQKKRRRTRHEKEYLNTVVEEKEDNELQYPEAEAEAEAEEKNEWEAEPDPGVLITLVSLPNGENHIRRIRFREELFDAFEAQKWWSENYEKIMELYSIPQSQSPKTPPQSENNDQCQFGPTRERKSDEPVESSSSSQVEELVEANDNQIQGKVVEWVVEDEPGVFITVRSLPDGSNELIRVELSSTIVYEKLGDVEPISMLEAYLIDPIRAYQKSWTRI</sequence>
<dbReference type="PANTHER" id="PTHR46058">
    <property type="entry name" value="PROTEIN BREVIS RADIX-LIKE 1"/>
    <property type="match status" value="1"/>
</dbReference>
<protein>
    <recommendedName>
        <fullName evidence="5">BRX domain-containing protein</fullName>
    </recommendedName>
</protein>
<organism evidence="6">
    <name type="scientific">Ananas comosus var. bracteatus</name>
    <name type="common">red pineapple</name>
    <dbReference type="NCBI Taxonomy" id="296719"/>
    <lineage>
        <taxon>Eukaryota</taxon>
        <taxon>Viridiplantae</taxon>
        <taxon>Streptophyta</taxon>
        <taxon>Embryophyta</taxon>
        <taxon>Tracheophyta</taxon>
        <taxon>Spermatophyta</taxon>
        <taxon>Magnoliopsida</taxon>
        <taxon>Liliopsida</taxon>
        <taxon>Poales</taxon>
        <taxon>Bromeliaceae</taxon>
        <taxon>Bromelioideae</taxon>
        <taxon>Ananas</taxon>
    </lineage>
</organism>
<feature type="region of interest" description="Disordered" evidence="4">
    <location>
        <begin position="130"/>
        <end position="173"/>
    </location>
</feature>
<evidence type="ECO:0000256" key="4">
    <source>
        <dbReference type="SAM" id="MobiDB-lite"/>
    </source>
</evidence>
<dbReference type="EMBL" id="LR862139">
    <property type="protein sequence ID" value="CAD1818504.1"/>
    <property type="molecule type" value="Genomic_DNA"/>
</dbReference>
<reference evidence="6" key="1">
    <citation type="submission" date="2020-07" db="EMBL/GenBank/DDBJ databases">
        <authorList>
            <person name="Lin J."/>
        </authorList>
    </citation>
    <scope>NUCLEOTIDE SEQUENCE</scope>
</reference>
<evidence type="ECO:0000256" key="1">
    <source>
        <dbReference type="ARBA" id="ARBA00004123"/>
    </source>
</evidence>
<feature type="domain" description="BRX" evidence="5">
    <location>
        <begin position="73"/>
        <end position="128"/>
    </location>
</feature>
<proteinExistence type="inferred from homology"/>
<evidence type="ECO:0000313" key="6">
    <source>
        <dbReference type="EMBL" id="CAD1818504.1"/>
    </source>
</evidence>
<comment type="similarity">
    <text evidence="2">Belongs to the BRX family.</text>
</comment>
<comment type="subcellular location">
    <subcellularLocation>
        <location evidence="1">Nucleus</location>
    </subcellularLocation>
</comment>
<gene>
    <name evidence="6" type="ORF">CB5_LOCUS1715</name>
</gene>
<dbReference type="InterPro" id="IPR013591">
    <property type="entry name" value="Brevis_radix_dom"/>
</dbReference>